<comment type="caution">
    <text evidence="1">The sequence shown here is derived from an EMBL/GenBank/DDBJ whole genome shotgun (WGS) entry which is preliminary data.</text>
</comment>
<protein>
    <submittedName>
        <fullName evidence="1">Uncharacterized protein</fullName>
    </submittedName>
</protein>
<organism evidence="1">
    <name type="scientific">marine sediment metagenome</name>
    <dbReference type="NCBI Taxonomy" id="412755"/>
    <lineage>
        <taxon>unclassified sequences</taxon>
        <taxon>metagenomes</taxon>
        <taxon>ecological metagenomes</taxon>
    </lineage>
</organism>
<reference evidence="1" key="1">
    <citation type="journal article" date="2015" name="Nature">
        <title>Complex archaea that bridge the gap between prokaryotes and eukaryotes.</title>
        <authorList>
            <person name="Spang A."/>
            <person name="Saw J.H."/>
            <person name="Jorgensen S.L."/>
            <person name="Zaremba-Niedzwiedzka K."/>
            <person name="Martijn J."/>
            <person name="Lind A.E."/>
            <person name="van Eijk R."/>
            <person name="Schleper C."/>
            <person name="Guy L."/>
            <person name="Ettema T.J."/>
        </authorList>
    </citation>
    <scope>NUCLEOTIDE SEQUENCE</scope>
</reference>
<accession>A0A0F9GJ13</accession>
<gene>
    <name evidence="1" type="ORF">LCGC14_2115010</name>
</gene>
<sequence>MKDYIDYSDEVLFKLGQRVHLDLPDIPKEQRDVTTGIIVKMDTHFPGSPEHRKIRVTIRIDRKGNYIKKEFRFAGGISHDFTCGQDTLAPKP</sequence>
<proteinExistence type="predicted"/>
<name>A0A0F9GJ13_9ZZZZ</name>
<evidence type="ECO:0000313" key="1">
    <source>
        <dbReference type="EMBL" id="KKL69435.1"/>
    </source>
</evidence>
<dbReference type="EMBL" id="LAZR01026209">
    <property type="protein sequence ID" value="KKL69435.1"/>
    <property type="molecule type" value="Genomic_DNA"/>
</dbReference>
<dbReference type="AlphaFoldDB" id="A0A0F9GJ13"/>